<accession>A0A7C4JKH3</accession>
<proteinExistence type="inferred from homology"/>
<dbReference type="Pfam" id="PF09341">
    <property type="entry name" value="Pcc1"/>
    <property type="match status" value="1"/>
</dbReference>
<dbReference type="EMBL" id="DTCK01000043">
    <property type="protein sequence ID" value="HGQ36649.1"/>
    <property type="molecule type" value="Genomic_DNA"/>
</dbReference>
<protein>
    <recommendedName>
        <fullName evidence="4">Transcription factor Pcc1</fullName>
    </recommendedName>
</protein>
<name>A0A7C4JKH3_9CREN</name>
<comment type="similarity">
    <text evidence="1">Belongs to the CTAG/PCC1 family.</text>
</comment>
<evidence type="ECO:0000313" key="2">
    <source>
        <dbReference type="EMBL" id="HGQ36649.1"/>
    </source>
</evidence>
<dbReference type="InterPro" id="IPR015419">
    <property type="entry name" value="CTAG/Pcc1"/>
</dbReference>
<evidence type="ECO:0000313" key="3">
    <source>
        <dbReference type="EMBL" id="HGQ64840.1"/>
    </source>
</evidence>
<reference evidence="3" key="1">
    <citation type="journal article" date="2020" name="mSystems">
        <title>Genome- and Community-Level Interaction Insights into Carbon Utilization and Element Cycling Functions of Hydrothermarchaeota in Hydrothermal Sediment.</title>
        <authorList>
            <person name="Zhou Z."/>
            <person name="Liu Y."/>
            <person name="Xu W."/>
            <person name="Pan J."/>
            <person name="Luo Z.H."/>
            <person name="Li M."/>
        </authorList>
    </citation>
    <scope>NUCLEOTIDE SEQUENCE [LARGE SCALE GENOMIC DNA]</scope>
    <source>
        <strain evidence="3">SpSt-637</strain>
        <strain evidence="2">SpSt-667</strain>
    </source>
</reference>
<comment type="caution">
    <text evidence="3">The sequence shown here is derived from an EMBL/GenBank/DDBJ whole genome shotgun (WGS) entry which is preliminary data.</text>
</comment>
<dbReference type="Gene3D" id="3.30.310.50">
    <property type="entry name" value="Alpha-D-phosphohexomutase, C-terminal domain"/>
    <property type="match status" value="1"/>
</dbReference>
<dbReference type="EMBL" id="DTBD01000056">
    <property type="protein sequence ID" value="HGQ64840.1"/>
    <property type="molecule type" value="Genomic_DNA"/>
</dbReference>
<dbReference type="AlphaFoldDB" id="A0A7C4JKH3"/>
<dbReference type="NCBIfam" id="NF011470">
    <property type="entry name" value="PRK14887.1"/>
    <property type="match status" value="1"/>
</dbReference>
<gene>
    <name evidence="3" type="ORF">ENU08_06310</name>
    <name evidence="2" type="ORF">ENU41_08270</name>
</gene>
<evidence type="ECO:0000256" key="1">
    <source>
        <dbReference type="ARBA" id="ARBA00007073"/>
    </source>
</evidence>
<evidence type="ECO:0008006" key="4">
    <source>
        <dbReference type="Google" id="ProtNLM"/>
    </source>
</evidence>
<organism evidence="3">
    <name type="scientific">Ignisphaera aggregans</name>
    <dbReference type="NCBI Taxonomy" id="334771"/>
    <lineage>
        <taxon>Archaea</taxon>
        <taxon>Thermoproteota</taxon>
        <taxon>Thermoprotei</taxon>
        <taxon>Desulfurococcales</taxon>
        <taxon>Desulfurococcaceae</taxon>
        <taxon>Ignisphaera</taxon>
    </lineage>
</organism>
<sequence length="96" mass="10931">MQCKGLHQGSINICFKLNEEEKFRVIVDSIYPELVYPVSVEKTCIDVKIDPEKLCLIIEIDTYSTSQLRAIINSILYLVHITLSTLNIMQKSTNLG</sequence>